<dbReference type="Gene3D" id="3.60.130.10">
    <property type="entry name" value="Clavaminate synthase-like"/>
    <property type="match status" value="1"/>
</dbReference>
<dbReference type="AlphaFoldDB" id="S3D2K6"/>
<accession>S3D2K6</accession>
<keyword evidence="1" id="KW-0560">Oxidoreductase</keyword>
<organism evidence="4 5">
    <name type="scientific">Glarea lozoyensis (strain ATCC 20868 / MF5171)</name>
    <dbReference type="NCBI Taxonomy" id="1116229"/>
    <lineage>
        <taxon>Eukaryota</taxon>
        <taxon>Fungi</taxon>
        <taxon>Dikarya</taxon>
        <taxon>Ascomycota</taxon>
        <taxon>Pezizomycotina</taxon>
        <taxon>Leotiomycetes</taxon>
        <taxon>Helotiales</taxon>
        <taxon>Helotiaceae</taxon>
        <taxon>Glarea</taxon>
    </lineage>
</organism>
<feature type="region of interest" description="Disordered" evidence="2">
    <location>
        <begin position="177"/>
        <end position="196"/>
    </location>
</feature>
<sequence length="409" mass="46041">MASQAILGPDRAWIPAQSYPSDYFNARHYRSDNGAVQTSRLQHSAIPPDFPSTIDLPTAWSGADLEYLLEHERHCLQLNQSQVAELEKASKAFQENGHPLEKMSRQNFPLPVLGECLKALARELTEGVGFFRVCGLDPKRYSKETNIIIYLGLTTYIGERRGRQDEHGNMLLHLTDVGHVPDPNNRRQAPYSNVEQPFHTDTGDTIALYSLGEAHSGGESRLASIATVYNEIAAVKPELINLLSSPTWAFDRFGQWPPYVMRPLIYPTPSKKAILSFSRRPLLGNASSPRSSDIPDLPANHVEALNAVQFSASRHALSMKLKPGDILVWNNLALMHGRSAFTDSAEDKRHLIRLWLHNEATETEFPIPKELKPQWDDAFEHVGRPQMWPLEPIRDNSYICTRQRSSGHA</sequence>
<dbReference type="InterPro" id="IPR050411">
    <property type="entry name" value="AlphaKG_dependent_hydroxylases"/>
</dbReference>
<dbReference type="KEGG" id="glz:GLAREA_12142"/>
<evidence type="ECO:0000313" key="4">
    <source>
        <dbReference type="EMBL" id="EPE32060.1"/>
    </source>
</evidence>
<dbReference type="PANTHER" id="PTHR10696:SF54">
    <property type="entry name" value="FAMILY OXIDOREDUCTASE, PUTATIVE (AFU_ORTHOLOGUE AFUA_4G13850)-RELATED"/>
    <property type="match status" value="1"/>
</dbReference>
<proteinExistence type="predicted"/>
<dbReference type="InterPro" id="IPR003819">
    <property type="entry name" value="TauD/TfdA-like"/>
</dbReference>
<dbReference type="Proteomes" id="UP000016922">
    <property type="component" value="Unassembled WGS sequence"/>
</dbReference>
<dbReference type="Pfam" id="PF02668">
    <property type="entry name" value="TauD"/>
    <property type="match status" value="1"/>
</dbReference>
<feature type="domain" description="TauD/TfdA-like" evidence="3">
    <location>
        <begin position="103"/>
        <end position="355"/>
    </location>
</feature>
<dbReference type="eggNOG" id="ENOG502RVCP">
    <property type="taxonomic scope" value="Eukaryota"/>
</dbReference>
<evidence type="ECO:0000256" key="1">
    <source>
        <dbReference type="ARBA" id="ARBA00023002"/>
    </source>
</evidence>
<reference evidence="4 5" key="1">
    <citation type="journal article" date="2013" name="BMC Genomics">
        <title>Genomics-driven discovery of the pneumocandin biosynthetic gene cluster in the fungus Glarea lozoyensis.</title>
        <authorList>
            <person name="Chen L."/>
            <person name="Yue Q."/>
            <person name="Zhang X."/>
            <person name="Xiang M."/>
            <person name="Wang C."/>
            <person name="Li S."/>
            <person name="Che Y."/>
            <person name="Ortiz-Lopez F.J."/>
            <person name="Bills G.F."/>
            <person name="Liu X."/>
            <person name="An Z."/>
        </authorList>
    </citation>
    <scope>NUCLEOTIDE SEQUENCE [LARGE SCALE GENOMIC DNA]</scope>
    <source>
        <strain evidence="5">ATCC 20868 / MF5171</strain>
    </source>
</reference>
<name>S3D2K6_GLAL2</name>
<dbReference type="PANTHER" id="PTHR10696">
    <property type="entry name" value="GAMMA-BUTYROBETAINE HYDROXYLASE-RELATED"/>
    <property type="match status" value="1"/>
</dbReference>
<protein>
    <submittedName>
        <fullName evidence="4">Clavaminate synthase-like protein</fullName>
    </submittedName>
</protein>
<dbReference type="RefSeq" id="XP_008081115.1">
    <property type="nucleotide sequence ID" value="XM_008082924.1"/>
</dbReference>
<evidence type="ECO:0000259" key="3">
    <source>
        <dbReference type="Pfam" id="PF02668"/>
    </source>
</evidence>
<gene>
    <name evidence="4" type="ORF">GLAREA_12142</name>
</gene>
<evidence type="ECO:0000313" key="5">
    <source>
        <dbReference type="Proteomes" id="UP000016922"/>
    </source>
</evidence>
<dbReference type="EMBL" id="KE145360">
    <property type="protein sequence ID" value="EPE32060.1"/>
    <property type="molecule type" value="Genomic_DNA"/>
</dbReference>
<feature type="compositionally biased region" description="Polar residues" evidence="2">
    <location>
        <begin position="186"/>
        <end position="195"/>
    </location>
</feature>
<dbReference type="OrthoDB" id="272271at2759"/>
<dbReference type="OMA" id="RALAICK"/>
<dbReference type="InterPro" id="IPR042098">
    <property type="entry name" value="TauD-like_sf"/>
</dbReference>
<dbReference type="HOGENOM" id="CLU_041041_0_0_1"/>
<dbReference type="GeneID" id="19471183"/>
<dbReference type="GO" id="GO:0016491">
    <property type="term" value="F:oxidoreductase activity"/>
    <property type="evidence" value="ECO:0007669"/>
    <property type="project" value="UniProtKB-KW"/>
</dbReference>
<keyword evidence="5" id="KW-1185">Reference proteome</keyword>
<evidence type="ECO:0000256" key="2">
    <source>
        <dbReference type="SAM" id="MobiDB-lite"/>
    </source>
</evidence>
<dbReference type="SUPFAM" id="SSF51197">
    <property type="entry name" value="Clavaminate synthase-like"/>
    <property type="match status" value="1"/>
</dbReference>